<evidence type="ECO:0000256" key="8">
    <source>
        <dbReference type="ARBA" id="ARBA00022801"/>
    </source>
</evidence>
<dbReference type="GO" id="GO:0006631">
    <property type="term" value="P:fatty acid metabolic process"/>
    <property type="evidence" value="ECO:0007669"/>
    <property type="project" value="UniProtKB-KW"/>
</dbReference>
<organism evidence="16 17">
    <name type="scientific">Phascolomyces articulosus</name>
    <dbReference type="NCBI Taxonomy" id="60185"/>
    <lineage>
        <taxon>Eukaryota</taxon>
        <taxon>Fungi</taxon>
        <taxon>Fungi incertae sedis</taxon>
        <taxon>Mucoromycota</taxon>
        <taxon>Mucoromycotina</taxon>
        <taxon>Mucoromycetes</taxon>
        <taxon>Mucorales</taxon>
        <taxon>Lichtheimiaceae</taxon>
        <taxon>Phascolomyces</taxon>
    </lineage>
</organism>
<dbReference type="InterPro" id="IPR050565">
    <property type="entry name" value="LYPA1-2/EST-like"/>
</dbReference>
<dbReference type="FunFam" id="3.40.50.1820:FF:000276">
    <property type="entry name" value="Acyl-protein thioesterase 1"/>
    <property type="match status" value="1"/>
</dbReference>
<dbReference type="SUPFAM" id="SSF53474">
    <property type="entry name" value="alpha/beta-Hydrolases"/>
    <property type="match status" value="1"/>
</dbReference>
<comment type="subcellular location">
    <subcellularLocation>
        <location evidence="2">Cytoplasm</location>
    </subcellularLocation>
    <subcellularLocation>
        <location evidence="1">Nucleus</location>
    </subcellularLocation>
</comment>
<keyword evidence="10" id="KW-0443">Lipid metabolism</keyword>
<keyword evidence="8" id="KW-0378">Hydrolase</keyword>
<evidence type="ECO:0000256" key="9">
    <source>
        <dbReference type="ARBA" id="ARBA00022832"/>
    </source>
</evidence>
<evidence type="ECO:0000313" key="17">
    <source>
        <dbReference type="Proteomes" id="UP001209540"/>
    </source>
</evidence>
<comment type="function">
    <text evidence="12">Hydrolyzes fatty acids from S-acylated cysteine residues in proteins with a strong preference for palmitoylated G-alpha proteins over other acyl substrates. Mediates the deacylation of G-alpha proteins such as GPA1 in vivo, but has weak or no activity toward palmitoylated Ras proteins. Has weak lysophospholipase activity in vitro; however such activity may not exist in vivo.</text>
</comment>
<keyword evidence="7" id="KW-0963">Cytoplasm</keyword>
<dbReference type="GO" id="GO:0005737">
    <property type="term" value="C:cytoplasm"/>
    <property type="evidence" value="ECO:0007669"/>
    <property type="project" value="UniProtKB-SubCell"/>
</dbReference>
<accession>A0AAD5K603</accession>
<comment type="catalytic activity">
    <reaction evidence="14">
        <text>S-hexadecanoyl-L-cysteinyl-[protein] + H2O = L-cysteinyl-[protein] + hexadecanoate + H(+)</text>
        <dbReference type="Rhea" id="RHEA:19233"/>
        <dbReference type="Rhea" id="RHEA-COMP:10131"/>
        <dbReference type="Rhea" id="RHEA-COMP:11032"/>
        <dbReference type="ChEBI" id="CHEBI:7896"/>
        <dbReference type="ChEBI" id="CHEBI:15377"/>
        <dbReference type="ChEBI" id="CHEBI:15378"/>
        <dbReference type="ChEBI" id="CHEBI:29950"/>
        <dbReference type="ChEBI" id="CHEBI:74151"/>
        <dbReference type="EC" id="3.1.2.22"/>
    </reaction>
</comment>
<reference evidence="16" key="2">
    <citation type="submission" date="2023-02" db="EMBL/GenBank/DDBJ databases">
        <authorList>
            <consortium name="DOE Joint Genome Institute"/>
            <person name="Mondo S.J."/>
            <person name="Chang Y."/>
            <person name="Wang Y."/>
            <person name="Ahrendt S."/>
            <person name="Andreopoulos W."/>
            <person name="Barry K."/>
            <person name="Beard J."/>
            <person name="Benny G.L."/>
            <person name="Blankenship S."/>
            <person name="Bonito G."/>
            <person name="Cuomo C."/>
            <person name="Desiro A."/>
            <person name="Gervers K.A."/>
            <person name="Hundley H."/>
            <person name="Kuo A."/>
            <person name="LaButti K."/>
            <person name="Lang B.F."/>
            <person name="Lipzen A."/>
            <person name="O'Donnell K."/>
            <person name="Pangilinan J."/>
            <person name="Reynolds N."/>
            <person name="Sandor L."/>
            <person name="Smith M.W."/>
            <person name="Tsang A."/>
            <person name="Grigoriev I.V."/>
            <person name="Stajich J.E."/>
            <person name="Spatafora J.W."/>
        </authorList>
    </citation>
    <scope>NUCLEOTIDE SEQUENCE</scope>
    <source>
        <strain evidence="16">RSA 2281</strain>
    </source>
</reference>
<dbReference type="GO" id="GO:0008474">
    <property type="term" value="F:palmitoyl-(protein) hydrolase activity"/>
    <property type="evidence" value="ECO:0007669"/>
    <property type="project" value="UniProtKB-EC"/>
</dbReference>
<gene>
    <name evidence="16" type="ORF">BDA99DRAFT_443817</name>
</gene>
<evidence type="ECO:0000313" key="16">
    <source>
        <dbReference type="EMBL" id="KAI9252333.1"/>
    </source>
</evidence>
<evidence type="ECO:0000259" key="15">
    <source>
        <dbReference type="Pfam" id="PF02230"/>
    </source>
</evidence>
<dbReference type="GO" id="GO:0052689">
    <property type="term" value="F:carboxylic ester hydrolase activity"/>
    <property type="evidence" value="ECO:0007669"/>
    <property type="project" value="UniProtKB-KW"/>
</dbReference>
<keyword evidence="9" id="KW-0276">Fatty acid metabolism</keyword>
<evidence type="ECO:0000256" key="10">
    <source>
        <dbReference type="ARBA" id="ARBA00023098"/>
    </source>
</evidence>
<name>A0AAD5K603_9FUNG</name>
<evidence type="ECO:0000256" key="11">
    <source>
        <dbReference type="ARBA" id="ARBA00023242"/>
    </source>
</evidence>
<dbReference type="GO" id="GO:0005634">
    <property type="term" value="C:nucleus"/>
    <property type="evidence" value="ECO:0007669"/>
    <property type="project" value="UniProtKB-SubCell"/>
</dbReference>
<dbReference type="EMBL" id="JAIXMP010000028">
    <property type="protein sequence ID" value="KAI9252333.1"/>
    <property type="molecule type" value="Genomic_DNA"/>
</dbReference>
<dbReference type="AlphaFoldDB" id="A0AAD5K603"/>
<comment type="similarity">
    <text evidence="3">Belongs to the AB hydrolase superfamily. AB hydrolase 2 family.</text>
</comment>
<evidence type="ECO:0000256" key="1">
    <source>
        <dbReference type="ARBA" id="ARBA00004123"/>
    </source>
</evidence>
<evidence type="ECO:0000256" key="7">
    <source>
        <dbReference type="ARBA" id="ARBA00022490"/>
    </source>
</evidence>
<keyword evidence="11" id="KW-0539">Nucleus</keyword>
<dbReference type="PANTHER" id="PTHR10655:SF17">
    <property type="entry name" value="LYSOPHOSPHOLIPASE-LIKE PROTEIN 1"/>
    <property type="match status" value="1"/>
</dbReference>
<evidence type="ECO:0000256" key="5">
    <source>
        <dbReference type="ARBA" id="ARBA00014923"/>
    </source>
</evidence>
<dbReference type="Pfam" id="PF02230">
    <property type="entry name" value="Abhydrolase_2"/>
    <property type="match status" value="1"/>
</dbReference>
<dbReference type="InterPro" id="IPR003140">
    <property type="entry name" value="PLipase/COase/thioEstase"/>
</dbReference>
<evidence type="ECO:0000256" key="14">
    <source>
        <dbReference type="ARBA" id="ARBA00047337"/>
    </source>
</evidence>
<evidence type="ECO:0000256" key="13">
    <source>
        <dbReference type="ARBA" id="ARBA00031195"/>
    </source>
</evidence>
<dbReference type="EC" id="3.1.2.22" evidence="4"/>
<dbReference type="InterPro" id="IPR029058">
    <property type="entry name" value="AB_hydrolase_fold"/>
</dbReference>
<dbReference type="PANTHER" id="PTHR10655">
    <property type="entry name" value="LYSOPHOSPHOLIPASE-RELATED"/>
    <property type="match status" value="1"/>
</dbReference>
<evidence type="ECO:0000256" key="12">
    <source>
        <dbReference type="ARBA" id="ARBA00029392"/>
    </source>
</evidence>
<keyword evidence="17" id="KW-1185">Reference proteome</keyword>
<protein>
    <recommendedName>
        <fullName evidence="5">Acyl-protein thioesterase 1</fullName>
        <ecNumber evidence="4">3.1.2.22</ecNumber>
    </recommendedName>
    <alternativeName>
        <fullName evidence="13">Palmitoyl-protein hydrolase</fullName>
    </alternativeName>
</protein>
<evidence type="ECO:0000256" key="4">
    <source>
        <dbReference type="ARBA" id="ARBA00012423"/>
    </source>
</evidence>
<evidence type="ECO:0000256" key="6">
    <source>
        <dbReference type="ARBA" id="ARBA00022487"/>
    </source>
</evidence>
<evidence type="ECO:0000256" key="3">
    <source>
        <dbReference type="ARBA" id="ARBA00006499"/>
    </source>
</evidence>
<reference evidence="16" key="1">
    <citation type="journal article" date="2022" name="IScience">
        <title>Evolution of zygomycete secretomes and the origins of terrestrial fungal ecologies.</title>
        <authorList>
            <person name="Chang Y."/>
            <person name="Wang Y."/>
            <person name="Mondo S."/>
            <person name="Ahrendt S."/>
            <person name="Andreopoulos W."/>
            <person name="Barry K."/>
            <person name="Beard J."/>
            <person name="Benny G.L."/>
            <person name="Blankenship S."/>
            <person name="Bonito G."/>
            <person name="Cuomo C."/>
            <person name="Desiro A."/>
            <person name="Gervers K.A."/>
            <person name="Hundley H."/>
            <person name="Kuo A."/>
            <person name="LaButti K."/>
            <person name="Lang B.F."/>
            <person name="Lipzen A."/>
            <person name="O'Donnell K."/>
            <person name="Pangilinan J."/>
            <person name="Reynolds N."/>
            <person name="Sandor L."/>
            <person name="Smith M.E."/>
            <person name="Tsang A."/>
            <person name="Grigoriev I.V."/>
            <person name="Stajich J.E."/>
            <person name="Spatafora J.W."/>
        </authorList>
    </citation>
    <scope>NUCLEOTIDE SEQUENCE</scope>
    <source>
        <strain evidence="16">RSA 2281</strain>
    </source>
</reference>
<feature type="domain" description="Phospholipase/carboxylesterase/thioesterase" evidence="15">
    <location>
        <begin position="6"/>
        <end position="221"/>
    </location>
</feature>
<proteinExistence type="inferred from homology"/>
<dbReference type="Gene3D" id="3.40.50.1820">
    <property type="entry name" value="alpha/beta hydrolase"/>
    <property type="match status" value="1"/>
</dbReference>
<sequence>MSALTSVVVGAKAKHTATVFWLHGLGDSGAGWSFLAEELSGMFPHIKWVLPNAPMLPVTLNGGMKMPAWFDLTGLDRSIAANQDEKGMLSSMAAVNGLIRQEVDNGIPSDRIVVGGFSQGCVLSLLVGLTSEYKFGGVIGCSGWLALAEKFPSMASEANKKTPVLMCHGDSDPVVNYSFGKESAGVLEKLGYNIKFNTYPGLVHSASPKELSDIASFLKDHLPPVSA</sequence>
<comment type="caution">
    <text evidence="16">The sequence shown here is derived from an EMBL/GenBank/DDBJ whole genome shotgun (WGS) entry which is preliminary data.</text>
</comment>
<evidence type="ECO:0000256" key="2">
    <source>
        <dbReference type="ARBA" id="ARBA00004496"/>
    </source>
</evidence>
<keyword evidence="6" id="KW-0719">Serine esterase</keyword>
<dbReference type="Proteomes" id="UP001209540">
    <property type="component" value="Unassembled WGS sequence"/>
</dbReference>